<gene>
    <name evidence="1" type="ORF">ILEXP_LOCUS2663</name>
</gene>
<dbReference type="EMBL" id="CAUOFW020000725">
    <property type="protein sequence ID" value="CAK9135700.1"/>
    <property type="molecule type" value="Genomic_DNA"/>
</dbReference>
<protein>
    <submittedName>
        <fullName evidence="1">Uncharacterized protein</fullName>
    </submittedName>
</protein>
<keyword evidence="2" id="KW-1185">Reference proteome</keyword>
<accession>A0ABC8QT76</accession>
<proteinExistence type="predicted"/>
<evidence type="ECO:0000313" key="2">
    <source>
        <dbReference type="Proteomes" id="UP001642360"/>
    </source>
</evidence>
<comment type="caution">
    <text evidence="1">The sequence shown here is derived from an EMBL/GenBank/DDBJ whole genome shotgun (WGS) entry which is preliminary data.</text>
</comment>
<organism evidence="1 2">
    <name type="scientific">Ilex paraguariensis</name>
    <name type="common">yerba mate</name>
    <dbReference type="NCBI Taxonomy" id="185542"/>
    <lineage>
        <taxon>Eukaryota</taxon>
        <taxon>Viridiplantae</taxon>
        <taxon>Streptophyta</taxon>
        <taxon>Embryophyta</taxon>
        <taxon>Tracheophyta</taxon>
        <taxon>Spermatophyta</taxon>
        <taxon>Magnoliopsida</taxon>
        <taxon>eudicotyledons</taxon>
        <taxon>Gunneridae</taxon>
        <taxon>Pentapetalae</taxon>
        <taxon>asterids</taxon>
        <taxon>campanulids</taxon>
        <taxon>Aquifoliales</taxon>
        <taxon>Aquifoliaceae</taxon>
        <taxon>Ilex</taxon>
    </lineage>
</organism>
<dbReference type="Proteomes" id="UP001642360">
    <property type="component" value="Unassembled WGS sequence"/>
</dbReference>
<dbReference type="AlphaFoldDB" id="A0ABC8QT76"/>
<name>A0ABC8QT76_9AQUA</name>
<sequence length="159" mass="17748">MNRHTVLHIRLYFIYLCIHRQPELADKLADAPLTPEPLICLLFLLPDSLSANSEDSTIFNLDLHFLFLQSRKISLDYVNFRSFLPVYTNVGQGGALPVSVGAGDVGTGAGGEDAFEGSQMSRENGLKMLLRRPPKKLGINAMDGFLLLFDVERVIKTRR</sequence>
<evidence type="ECO:0000313" key="1">
    <source>
        <dbReference type="EMBL" id="CAK9135700.1"/>
    </source>
</evidence>
<reference evidence="1 2" key="1">
    <citation type="submission" date="2024-02" db="EMBL/GenBank/DDBJ databases">
        <authorList>
            <person name="Vignale AGUSTIN F."/>
            <person name="Sosa J E."/>
            <person name="Modenutti C."/>
        </authorList>
    </citation>
    <scope>NUCLEOTIDE SEQUENCE [LARGE SCALE GENOMIC DNA]</scope>
</reference>